<evidence type="ECO:0000256" key="4">
    <source>
        <dbReference type="ARBA" id="ARBA00022764"/>
    </source>
</evidence>
<feature type="chain" id="PRO_5045490106" evidence="5">
    <location>
        <begin position="26"/>
        <end position="172"/>
    </location>
</feature>
<keyword evidence="4" id="KW-0574">Periplasm</keyword>
<comment type="caution">
    <text evidence="6">The sequence shown here is derived from an EMBL/GenBank/DDBJ whole genome shotgun (WGS) entry which is preliminary data.</text>
</comment>
<comment type="similarity">
    <text evidence="2">Belongs to the CpxP/Spy family.</text>
</comment>
<dbReference type="InterPro" id="IPR052211">
    <property type="entry name" value="Cpx_auxiliary_protein"/>
</dbReference>
<keyword evidence="3 5" id="KW-0732">Signal</keyword>
<protein>
    <submittedName>
        <fullName evidence="6">CpxP family protein</fullName>
    </submittedName>
</protein>
<dbReference type="RefSeq" id="WP_261838294.1">
    <property type="nucleotide sequence ID" value="NZ_AP025458.1"/>
</dbReference>
<dbReference type="NCBIfam" id="NF009391">
    <property type="entry name" value="PRK12750.1"/>
    <property type="match status" value="1"/>
</dbReference>
<organism evidence="6 7">
    <name type="scientific">Vibrio artabrorum</name>
    <dbReference type="NCBI Taxonomy" id="446374"/>
    <lineage>
        <taxon>Bacteria</taxon>
        <taxon>Pseudomonadati</taxon>
        <taxon>Pseudomonadota</taxon>
        <taxon>Gammaproteobacteria</taxon>
        <taxon>Vibrionales</taxon>
        <taxon>Vibrionaceae</taxon>
        <taxon>Vibrio</taxon>
    </lineage>
</organism>
<dbReference type="CDD" id="cd09916">
    <property type="entry name" value="CpxP_like"/>
    <property type="match status" value="1"/>
</dbReference>
<name>A0ABT8CI67_9VIBR</name>
<proteinExistence type="inferred from homology"/>
<accession>A0ABT8CI67</accession>
<evidence type="ECO:0000256" key="1">
    <source>
        <dbReference type="ARBA" id="ARBA00004418"/>
    </source>
</evidence>
<comment type="subcellular location">
    <subcellularLocation>
        <location evidence="1">Periplasm</location>
    </subcellularLocation>
</comment>
<dbReference type="InterPro" id="IPR012899">
    <property type="entry name" value="LTXXQ"/>
</dbReference>
<feature type="signal peptide" evidence="5">
    <location>
        <begin position="1"/>
        <end position="25"/>
    </location>
</feature>
<dbReference type="Pfam" id="PF07813">
    <property type="entry name" value="LTXXQ"/>
    <property type="match status" value="1"/>
</dbReference>
<dbReference type="PIRSF" id="PIRSF034445">
    <property type="entry name" value="CpxP_Spy"/>
    <property type="match status" value="1"/>
</dbReference>
<dbReference type="PANTHER" id="PTHR38102">
    <property type="entry name" value="PERIPLASMIC CHAPERONE SPY"/>
    <property type="match status" value="1"/>
</dbReference>
<evidence type="ECO:0000256" key="3">
    <source>
        <dbReference type="ARBA" id="ARBA00022729"/>
    </source>
</evidence>
<reference evidence="7" key="1">
    <citation type="journal article" date="2019" name="Int. J. Syst. Evol. Microbiol.">
        <title>The Global Catalogue of Microorganisms (GCM) 10K type strain sequencing project: providing services to taxonomists for standard genome sequencing and annotation.</title>
        <authorList>
            <consortium name="The Broad Institute Genomics Platform"/>
            <consortium name="The Broad Institute Genome Sequencing Center for Infectious Disease"/>
            <person name="Wu L."/>
            <person name="Ma J."/>
        </authorList>
    </citation>
    <scope>NUCLEOTIDE SEQUENCE [LARGE SCALE GENOMIC DNA]</scope>
    <source>
        <strain evidence="7">CECT 7226</strain>
    </source>
</reference>
<evidence type="ECO:0000313" key="7">
    <source>
        <dbReference type="Proteomes" id="UP001223712"/>
    </source>
</evidence>
<sequence length="172" mass="19527">MKMTKKLVLVAAALPLMLGTASAYAYGGGDKGDHKGMHGMHSKCGDFDKKMMRQLDLTDAQKDQLKEMREANRAEMKAQRGENRAGKMAQMKAHHEKVQALVLADNFDEAAANDLASQMVKKQTERRVAMLKKQHQMMSVLTAEQKTQLKEIQQERMTQCTDKMEKRMNKKK</sequence>
<evidence type="ECO:0000313" key="6">
    <source>
        <dbReference type="EMBL" id="MDN3700805.1"/>
    </source>
</evidence>
<dbReference type="Proteomes" id="UP001223712">
    <property type="component" value="Unassembled WGS sequence"/>
</dbReference>
<dbReference type="PANTHER" id="PTHR38102:SF1">
    <property type="entry name" value="PERIPLASMIC CHAPERONE SPY"/>
    <property type="match status" value="1"/>
</dbReference>
<dbReference type="EMBL" id="JAUFQY010000001">
    <property type="protein sequence ID" value="MDN3700805.1"/>
    <property type="molecule type" value="Genomic_DNA"/>
</dbReference>
<dbReference type="Gene3D" id="1.20.120.1490">
    <property type="match status" value="1"/>
</dbReference>
<keyword evidence="7" id="KW-1185">Reference proteome</keyword>
<gene>
    <name evidence="6" type="ORF">QWY96_07730</name>
</gene>
<evidence type="ECO:0000256" key="2">
    <source>
        <dbReference type="ARBA" id="ARBA00008441"/>
    </source>
</evidence>
<evidence type="ECO:0000256" key="5">
    <source>
        <dbReference type="SAM" id="SignalP"/>
    </source>
</evidence>